<dbReference type="KEGG" id="cmiu:B1H56_07255"/>
<dbReference type="STRING" id="626937.HMPREF3293_00470"/>
<comment type="caution">
    <text evidence="3">The sequence shown here is derived from an EMBL/GenBank/DDBJ whole genome shotgun (WGS) entry which is preliminary data.</text>
</comment>
<keyword evidence="1" id="KW-0812">Transmembrane</keyword>
<protein>
    <recommendedName>
        <fullName evidence="2">DUF4367 domain-containing protein</fullName>
    </recommendedName>
</protein>
<proteinExistence type="predicted"/>
<feature type="domain" description="DUF4367" evidence="2">
    <location>
        <begin position="132"/>
        <end position="244"/>
    </location>
</feature>
<evidence type="ECO:0000313" key="4">
    <source>
        <dbReference type="Proteomes" id="UP000070366"/>
    </source>
</evidence>
<dbReference type="RefSeq" id="WP_066522925.1">
    <property type="nucleotide sequence ID" value="NZ_CABMOF010000011.1"/>
</dbReference>
<evidence type="ECO:0000256" key="1">
    <source>
        <dbReference type="SAM" id="Phobius"/>
    </source>
</evidence>
<accession>A0A136Q7N9</accession>
<dbReference type="AlphaFoldDB" id="A0A136Q7N9"/>
<reference evidence="3 4" key="1">
    <citation type="submission" date="2016-02" db="EMBL/GenBank/DDBJ databases">
        <authorList>
            <person name="Wen L."/>
            <person name="He K."/>
            <person name="Yang H."/>
        </authorList>
    </citation>
    <scope>NUCLEOTIDE SEQUENCE [LARGE SCALE GENOMIC DNA]</scope>
    <source>
        <strain evidence="3 4">DSM 22607</strain>
    </source>
</reference>
<evidence type="ECO:0000313" key="3">
    <source>
        <dbReference type="EMBL" id="KXK66639.1"/>
    </source>
</evidence>
<dbReference type="EMBL" id="LSZW01000035">
    <property type="protein sequence ID" value="KXK66639.1"/>
    <property type="molecule type" value="Genomic_DNA"/>
</dbReference>
<sequence>MENDFRKKMKKIIDENLDEFESGGNGKEDAETARKLFEQFRGNLPAEENAKPRPKKKFPLFIPVAAAVLVGIFIGSFLFSDVPAARAFKTNVEQFFTSIFSPDTKIEEDGQQIDEYQSVEDLQKDLDFTLPQFTWIPEGYELSSVQKGESPDESKIISEEYLNPTMNPLGYISISIVYMDNSSETQISGLWSTREYISEEINNIPVTISSDKPYSSIFFYRDMYQISITTNDNIDTLKNIIANIQ</sequence>
<gene>
    <name evidence="3" type="ORF">HMPREF3293_00470</name>
</gene>
<evidence type="ECO:0000259" key="2">
    <source>
        <dbReference type="Pfam" id="PF14285"/>
    </source>
</evidence>
<feature type="transmembrane region" description="Helical" evidence="1">
    <location>
        <begin position="60"/>
        <end position="79"/>
    </location>
</feature>
<keyword evidence="1" id="KW-1133">Transmembrane helix</keyword>
<keyword evidence="1" id="KW-0472">Membrane</keyword>
<keyword evidence="4" id="KW-1185">Reference proteome</keyword>
<organism evidence="3 4">
    <name type="scientific">Christensenella minuta</name>
    <dbReference type="NCBI Taxonomy" id="626937"/>
    <lineage>
        <taxon>Bacteria</taxon>
        <taxon>Bacillati</taxon>
        <taxon>Bacillota</taxon>
        <taxon>Clostridia</taxon>
        <taxon>Christensenellales</taxon>
        <taxon>Christensenellaceae</taxon>
        <taxon>Christensenella</taxon>
    </lineage>
</organism>
<dbReference type="OrthoDB" id="9913861at2"/>
<dbReference type="Proteomes" id="UP000070366">
    <property type="component" value="Unassembled WGS sequence"/>
</dbReference>
<name>A0A136Q7N9_9FIRM</name>
<dbReference type="Pfam" id="PF14285">
    <property type="entry name" value="DUF4367"/>
    <property type="match status" value="1"/>
</dbReference>
<dbReference type="InterPro" id="IPR025377">
    <property type="entry name" value="DUF4367"/>
</dbReference>